<dbReference type="PANTHER" id="PTHR47197:SF3">
    <property type="entry name" value="DIHYDRO-HEME D1 DEHYDROGENASE"/>
    <property type="match status" value="1"/>
</dbReference>
<feature type="region of interest" description="Disordered" evidence="1">
    <location>
        <begin position="986"/>
        <end position="1060"/>
    </location>
</feature>
<feature type="compositionally biased region" description="Basic and acidic residues" evidence="1">
    <location>
        <begin position="1020"/>
        <end position="1047"/>
    </location>
</feature>
<dbReference type="InterPro" id="IPR011042">
    <property type="entry name" value="6-blade_b-propeller_TolB-like"/>
</dbReference>
<dbReference type="SUPFAM" id="SSF82171">
    <property type="entry name" value="DPP6 N-terminal domain-like"/>
    <property type="match status" value="1"/>
</dbReference>
<accession>A0A0F8S665</accession>
<dbReference type="NCBIfam" id="TIGR02276">
    <property type="entry name" value="beta_rpt_yvtn"/>
    <property type="match status" value="7"/>
</dbReference>
<dbReference type="Proteomes" id="UP000033814">
    <property type="component" value="Unassembled WGS sequence"/>
</dbReference>
<dbReference type="Gene3D" id="2.130.10.10">
    <property type="entry name" value="YVTN repeat-like/Quinoprotein amine dehydrogenase"/>
    <property type="match status" value="4"/>
</dbReference>
<reference evidence="2 3" key="1">
    <citation type="journal article" date="2015" name="ISME J.">
        <title>Genomic and phenotypic differentiation among Methanosarcina mazei populations from Columbia River sediment.</title>
        <authorList>
            <person name="Youngblut N.D."/>
            <person name="Wirth J.S."/>
            <person name="Henriksen J.R."/>
            <person name="Smith M."/>
            <person name="Simon H."/>
            <person name="Metcalf W.W."/>
            <person name="Whitaker R.J."/>
        </authorList>
    </citation>
    <scope>NUCLEOTIDE SEQUENCE [LARGE SCALE GENOMIC DNA]</scope>
    <source>
        <strain evidence="2 3">1.H.M.2.2</strain>
    </source>
</reference>
<dbReference type="InterPro" id="IPR011045">
    <property type="entry name" value="N2O_reductase_N"/>
</dbReference>
<dbReference type="InterPro" id="IPR027618">
    <property type="entry name" value="Beta_prop_Msarc"/>
</dbReference>
<dbReference type="EMBL" id="JJQV01000030">
    <property type="protein sequence ID" value="KKH85595.1"/>
    <property type="molecule type" value="Genomic_DNA"/>
</dbReference>
<dbReference type="PATRIC" id="fig|2209.57.peg.216"/>
<comment type="caution">
    <text evidence="2">The sequence shown here is derived from an EMBL/GenBank/DDBJ whole genome shotgun (WGS) entry which is preliminary data.</text>
</comment>
<organism evidence="2 3">
    <name type="scientific">Methanosarcina mazei</name>
    <name type="common">Methanosarcina frisia</name>
    <dbReference type="NCBI Taxonomy" id="2209"/>
    <lineage>
        <taxon>Archaea</taxon>
        <taxon>Methanobacteriati</taxon>
        <taxon>Methanobacteriota</taxon>
        <taxon>Stenosarchaea group</taxon>
        <taxon>Methanomicrobia</taxon>
        <taxon>Methanosarcinales</taxon>
        <taxon>Methanosarcinaceae</taxon>
        <taxon>Methanosarcina</taxon>
    </lineage>
</organism>
<protein>
    <submittedName>
        <fullName evidence="2">Cell surface protein</fullName>
    </submittedName>
</protein>
<dbReference type="InterPro" id="IPR051200">
    <property type="entry name" value="Host-pathogen_enzymatic-act"/>
</dbReference>
<feature type="compositionally biased region" description="Acidic residues" evidence="1">
    <location>
        <begin position="1050"/>
        <end position="1060"/>
    </location>
</feature>
<dbReference type="PANTHER" id="PTHR47197">
    <property type="entry name" value="PROTEIN NIRF"/>
    <property type="match status" value="1"/>
</dbReference>
<evidence type="ECO:0000313" key="3">
    <source>
        <dbReference type="Proteomes" id="UP000033814"/>
    </source>
</evidence>
<evidence type="ECO:0000256" key="1">
    <source>
        <dbReference type="SAM" id="MobiDB-lite"/>
    </source>
</evidence>
<dbReference type="NCBIfam" id="TIGR04275">
    <property type="entry name" value="beta_prop_Msarc"/>
    <property type="match status" value="4"/>
</dbReference>
<dbReference type="InterPro" id="IPR015943">
    <property type="entry name" value="WD40/YVTN_repeat-like_dom_sf"/>
</dbReference>
<feature type="non-terminal residue" evidence="2">
    <location>
        <position position="1060"/>
    </location>
</feature>
<dbReference type="AlphaFoldDB" id="A0A0F8S665"/>
<dbReference type="InterPro" id="IPR011964">
    <property type="entry name" value="YVTN_b-propeller_repeat"/>
</dbReference>
<name>A0A0F8S665_METMZ</name>
<feature type="compositionally biased region" description="Acidic residues" evidence="1">
    <location>
        <begin position="717"/>
        <end position="757"/>
    </location>
</feature>
<evidence type="ECO:0000313" key="2">
    <source>
        <dbReference type="EMBL" id="KKH85595.1"/>
    </source>
</evidence>
<dbReference type="Pfam" id="PF10282">
    <property type="entry name" value="Lactonase"/>
    <property type="match status" value="1"/>
</dbReference>
<dbReference type="CDD" id="cd05819">
    <property type="entry name" value="NHL"/>
    <property type="match status" value="1"/>
</dbReference>
<dbReference type="RefSeq" id="WP_050035321.1">
    <property type="nucleotide sequence ID" value="NZ_JJQV01000030.1"/>
</dbReference>
<proteinExistence type="predicted"/>
<feature type="region of interest" description="Disordered" evidence="1">
    <location>
        <begin position="713"/>
        <end position="762"/>
    </location>
</feature>
<gene>
    <name evidence="2" type="ORF">DU82_00950</name>
</gene>
<dbReference type="InterPro" id="IPR019405">
    <property type="entry name" value="Lactonase_7-beta_prop"/>
</dbReference>
<dbReference type="SUPFAM" id="SSF50974">
    <property type="entry name" value="Nitrous oxide reductase, N-terminal domain"/>
    <property type="match status" value="1"/>
</dbReference>
<sequence>MKINKKTAIFFGIFFVLFLMTVGNAAAVMEEGTETQITIHTSSLEQPSNTVPFAYITNQDSNNVSVIDTATNTVTATVPVGHSPEGVAVSPDGTKVYVTSRLFSYVPGGWGDDGIEIETLVETGIVSVIDTATNNVTASVNVGVGPQGVAVSPDGTKVYVTNEGSDTGAISTVSVIDTATNTVAATVNVGIRPRGIAVTPDGTKVYVMNYGSNEISIIDTANDTVTATVSTENPWGIAISPDGTKVYVTNNGENISVIDIATNTVTDTVPVGGLLDGVAVSPDGTKVYVTNGWYKGDDGPSYALDIGTVSVIDTATNAVTATVDVGNLPRGVVVSPDGTKVYVTNFGSGNVSIIDTATNTVTASVNVGSMPIGVAVTPTLEPEINTTPETNTTQITTDTSNQLNPDVYGDRIVWQDDRNGGNAEYWSPAGNWDIYMYDVSTSTEFQITTGESCQINPAIYGNKIVWQDDRGGKSDIYMYDLSTQQEIQISTSGTAFYPAIYGDRIVWKDTRDEKSDIYMYNISTSQKTQISTKGIASGGQLSGPDIYKDKIVWQELEEFADFTNLVLYNLSTQQETQITTSGYGGVSITGFYSFAIHDDKIVMCSPAGDDASYIMVYDLSTQETANIGSGKPLSPDIYGDRIAYEEVSWEGDYVDDPYQYYYNIYVYDLTTEKGIQVSNSGTAYNPAINSDKIVWEDRRNGNADIYMFTFSSSEVPPLDDNETDEGNGTDNETEVPDNDSDNGDDTGSDNGTEDSDSCPELTPLNGMQALNKYLECKYKCHEKTRAGLASPLEKSMCFYEKGEDEKAICMLKSFIHLAEKMKVCKQISVDEADYMIREAEKIIDLIKAELDETDNEKKVSDNDSDAKTGNMNKEACEKSKPVCKPECEETKQVCEKPKPVCKPECEETKPECEETKPVCKPAREKPEKICEEPKKVCKPACEENKEVKKTVCEETKPVCDGSKPVFDKLKPVCKPVCNYIEKVSEDAGEVSEDKEVSSNTEEEVSEPVKKEEIAVEEVSEPEKAISEPVEKEEVNLNTEKVSEDRQVNEGVEEASEDKEV</sequence>
<dbReference type="Gene3D" id="2.120.10.30">
    <property type="entry name" value="TolB, C-terminal domain"/>
    <property type="match status" value="1"/>
</dbReference>